<feature type="binding site" evidence="13">
    <location>
        <position position="102"/>
    </location>
    <ligand>
        <name>Na(+)</name>
        <dbReference type="ChEBI" id="CHEBI:29101"/>
        <label>1</label>
    </ligand>
</feature>
<dbReference type="PANTHER" id="PTHR11616:SF320">
    <property type="entry name" value="SODIUM-DEPENDENT NORADRENALINE TRANSPORTER"/>
    <property type="match status" value="1"/>
</dbReference>
<dbReference type="PRINTS" id="PR00176">
    <property type="entry name" value="NANEUSMPORT"/>
</dbReference>
<accession>A0A813PBY7</accession>
<feature type="binding site" evidence="13">
    <location>
        <position position="393"/>
    </location>
    <ligand>
        <name>Na(+)</name>
        <dbReference type="ChEBI" id="CHEBI:29101"/>
        <label>1</label>
    </ligand>
</feature>
<reference evidence="18" key="1">
    <citation type="submission" date="2021-02" db="EMBL/GenBank/DDBJ databases">
        <authorList>
            <person name="Nowell W R."/>
        </authorList>
    </citation>
    <scope>NUCLEOTIDE SEQUENCE</scope>
    <source>
        <strain evidence="18">Ploen Becks lab</strain>
    </source>
</reference>
<feature type="transmembrane region" description="Helical" evidence="17">
    <location>
        <begin position="387"/>
        <end position="408"/>
    </location>
</feature>
<evidence type="ECO:0000256" key="10">
    <source>
        <dbReference type="ARBA" id="ARBA00023136"/>
    </source>
</evidence>
<dbReference type="GO" id="GO:0032809">
    <property type="term" value="C:neuronal cell body membrane"/>
    <property type="evidence" value="ECO:0007669"/>
    <property type="project" value="TreeGrafter"/>
</dbReference>
<keyword evidence="7 15" id="KW-0769">Symport</keyword>
<feature type="transmembrane region" description="Helical" evidence="17">
    <location>
        <begin position="603"/>
        <end position="625"/>
    </location>
</feature>
<feature type="disulfide bond" evidence="14">
    <location>
        <begin position="208"/>
        <end position="217"/>
    </location>
</feature>
<evidence type="ECO:0000256" key="2">
    <source>
        <dbReference type="ARBA" id="ARBA00022448"/>
    </source>
</evidence>
<keyword evidence="5 13" id="KW-0479">Metal-binding</keyword>
<evidence type="ECO:0000256" key="9">
    <source>
        <dbReference type="ARBA" id="ARBA00023053"/>
    </source>
</evidence>
<evidence type="ECO:0000256" key="17">
    <source>
        <dbReference type="SAM" id="Phobius"/>
    </source>
</evidence>
<evidence type="ECO:0000313" key="19">
    <source>
        <dbReference type="Proteomes" id="UP000663879"/>
    </source>
</evidence>
<feature type="compositionally biased region" description="Basic and acidic residues" evidence="16">
    <location>
        <begin position="40"/>
        <end position="56"/>
    </location>
</feature>
<feature type="transmembrane region" description="Helical" evidence="17">
    <location>
        <begin position="96"/>
        <end position="114"/>
    </location>
</feature>
<feature type="binding site" evidence="13">
    <location>
        <position position="361"/>
    </location>
    <ligand>
        <name>Na(+)</name>
        <dbReference type="ChEBI" id="CHEBI:29101"/>
        <label>1</label>
    </ligand>
</feature>
<evidence type="ECO:0000256" key="8">
    <source>
        <dbReference type="ARBA" id="ARBA00022989"/>
    </source>
</evidence>
<evidence type="ECO:0000256" key="12">
    <source>
        <dbReference type="ARBA" id="ARBA00023180"/>
    </source>
</evidence>
<keyword evidence="6" id="KW-0532">Neurotransmitter transport</keyword>
<feature type="transmembrane region" description="Helical" evidence="17">
    <location>
        <begin position="305"/>
        <end position="326"/>
    </location>
</feature>
<keyword evidence="9 13" id="KW-0915">Sodium</keyword>
<feature type="transmembrane region" description="Helical" evidence="17">
    <location>
        <begin position="126"/>
        <end position="147"/>
    </location>
</feature>
<dbReference type="AlphaFoldDB" id="A0A813PBY7"/>
<feature type="transmembrane region" description="Helical" evidence="17">
    <location>
        <begin position="487"/>
        <end position="512"/>
    </location>
</feature>
<keyword evidence="12" id="KW-0325">Glycoprotein</keyword>
<feature type="transmembrane region" description="Helical" evidence="17">
    <location>
        <begin position="559"/>
        <end position="583"/>
    </location>
</feature>
<dbReference type="GO" id="GO:0046872">
    <property type="term" value="F:metal ion binding"/>
    <property type="evidence" value="ECO:0007669"/>
    <property type="project" value="UniProtKB-KW"/>
</dbReference>
<dbReference type="PANTHER" id="PTHR11616">
    <property type="entry name" value="SODIUM/CHLORIDE DEPENDENT TRANSPORTER"/>
    <property type="match status" value="1"/>
</dbReference>
<dbReference type="PROSITE" id="PS00610">
    <property type="entry name" value="NA_NEUROTRAN_SYMP_1"/>
    <property type="match status" value="1"/>
</dbReference>
<evidence type="ECO:0000256" key="16">
    <source>
        <dbReference type="SAM" id="MobiDB-lite"/>
    </source>
</evidence>
<organism evidence="18 19">
    <name type="scientific">Brachionus calyciflorus</name>
    <dbReference type="NCBI Taxonomy" id="104777"/>
    <lineage>
        <taxon>Eukaryota</taxon>
        <taxon>Metazoa</taxon>
        <taxon>Spiralia</taxon>
        <taxon>Gnathifera</taxon>
        <taxon>Rotifera</taxon>
        <taxon>Eurotatoria</taxon>
        <taxon>Monogononta</taxon>
        <taxon>Pseudotrocha</taxon>
        <taxon>Ploima</taxon>
        <taxon>Brachionidae</taxon>
        <taxon>Brachionus</taxon>
    </lineage>
</organism>
<evidence type="ECO:0000256" key="4">
    <source>
        <dbReference type="ARBA" id="ARBA00022692"/>
    </source>
</evidence>
<keyword evidence="19" id="KW-1185">Reference proteome</keyword>
<evidence type="ECO:0000256" key="6">
    <source>
        <dbReference type="ARBA" id="ARBA00022775"/>
    </source>
</evidence>
<dbReference type="GO" id="GO:0005330">
    <property type="term" value="F:dopamine:sodium symporter activity"/>
    <property type="evidence" value="ECO:0007669"/>
    <property type="project" value="TreeGrafter"/>
</dbReference>
<dbReference type="InterPro" id="IPR000175">
    <property type="entry name" value="Na/ntran_symport"/>
</dbReference>
<keyword evidence="11 14" id="KW-1015">Disulfide bond</keyword>
<keyword evidence="3" id="KW-1003">Cell membrane</keyword>
<evidence type="ECO:0000313" key="18">
    <source>
        <dbReference type="EMBL" id="CAF0752641.1"/>
    </source>
</evidence>
<evidence type="ECO:0000256" key="7">
    <source>
        <dbReference type="ARBA" id="ARBA00022847"/>
    </source>
</evidence>
<dbReference type="PROSITE" id="PS00754">
    <property type="entry name" value="NA_NEUROTRAN_SYMP_2"/>
    <property type="match status" value="1"/>
</dbReference>
<evidence type="ECO:0000256" key="5">
    <source>
        <dbReference type="ARBA" id="ARBA00022723"/>
    </source>
</evidence>
<dbReference type="EMBL" id="CAJNOC010000377">
    <property type="protein sequence ID" value="CAF0752641.1"/>
    <property type="molecule type" value="Genomic_DNA"/>
</dbReference>
<feature type="region of interest" description="Disordered" evidence="16">
    <location>
        <begin position="27"/>
        <end position="63"/>
    </location>
</feature>
<evidence type="ECO:0000256" key="14">
    <source>
        <dbReference type="PIRSR" id="PIRSR600175-2"/>
    </source>
</evidence>
<feature type="binding site" evidence="13">
    <location>
        <position position="461"/>
    </location>
    <ligand>
        <name>Na(+)</name>
        <dbReference type="ChEBI" id="CHEBI:29101"/>
        <label>1</label>
    </ligand>
</feature>
<keyword evidence="10 17" id="KW-0472">Membrane</keyword>
<evidence type="ECO:0000256" key="15">
    <source>
        <dbReference type="RuleBase" id="RU003732"/>
    </source>
</evidence>
<dbReference type="GO" id="GO:0015874">
    <property type="term" value="P:norepinephrine transport"/>
    <property type="evidence" value="ECO:0007669"/>
    <property type="project" value="TreeGrafter"/>
</dbReference>
<name>A0A813PBY7_9BILA</name>
<dbReference type="InterPro" id="IPR037272">
    <property type="entry name" value="SNS_sf"/>
</dbReference>
<feature type="transmembrane region" description="Helical" evidence="17">
    <location>
        <begin position="518"/>
        <end position="539"/>
    </location>
</feature>
<dbReference type="Pfam" id="PF00209">
    <property type="entry name" value="SNF"/>
    <property type="match status" value="1"/>
</dbReference>
<comment type="similarity">
    <text evidence="15">Belongs to the sodium:neurotransmitter symporter (SNF) (TC 2.A.22) family.</text>
</comment>
<evidence type="ECO:0000256" key="3">
    <source>
        <dbReference type="ARBA" id="ARBA00022475"/>
    </source>
</evidence>
<sequence>MNKDKRNLSINESNDFKCDTMVPLAKSQTVSSIDSNEDLDLNKDDKESNEKTDPPETTKMLSYPSDLNNQKVEHNLEKCSIKNQDEREKWSKKFDFLMSIIGFSVDLASIWRFPYLCFKNGGGAFLIPYTIMIFLLGLPLFFMELALGQYNKCGAITCWKKICPLLSGVGYAVVLIAFYTDFFYNVIISWGLYYLFGSFSNKLPWGNCENSWNSKNCYEISSLLRDNISISDSVRARNLSLLENGTTNLISSSEEYFFNRMYRFSEEHGMDNFGSILWENVGCLFLIYIICYFSMWKGVQTSGKVVWFTALAPYVVLIILAIRALFLTGSTEGLKYYLTPDMALLKEPSVWIDAASQVFFSLGPGFGVLLAFSSYNQFDNNIYNDAIITVIINYLSSFVSGAVIFMYLGYMSQVADKSIQEVAKEGSSLVFIVYPEAISILPVPQFWSIIFFVMLITLGLDSSFGGSEAIITALADEYPILRRRREIFVGLLFSFYMLTGLPSCTEGGYYLVEFLNNYSAVYSIMFAVLIENIAVAWLYGTERFCNDIKEMINIYPGRFWCYCWKYITPLCVAFILGMGIYGYRPLTIMRTNDTYSYPEWSNSLGWIIAASSCILIPLVAIYNLCTAKGSFKERLIYTITPERDRKVMDKNQNEEYLGLNKTSTIC</sequence>
<dbReference type="GO" id="GO:0030424">
    <property type="term" value="C:axon"/>
    <property type="evidence" value="ECO:0007669"/>
    <property type="project" value="TreeGrafter"/>
</dbReference>
<feature type="binding site" evidence="13">
    <location>
        <position position="462"/>
    </location>
    <ligand>
        <name>Na(+)</name>
        <dbReference type="ChEBI" id="CHEBI:29101"/>
        <label>1</label>
    </ligand>
</feature>
<dbReference type="PROSITE" id="PS50267">
    <property type="entry name" value="NA_NEUROTRAN_SYMP_3"/>
    <property type="match status" value="1"/>
</dbReference>
<dbReference type="GO" id="GO:0006865">
    <property type="term" value="P:amino acid transport"/>
    <property type="evidence" value="ECO:0007669"/>
    <property type="project" value="TreeGrafter"/>
</dbReference>
<keyword evidence="2 15" id="KW-0813">Transport</keyword>
<protein>
    <recommendedName>
        <fullName evidence="15">Transporter</fullName>
    </recommendedName>
</protein>
<dbReference type="GO" id="GO:0051583">
    <property type="term" value="P:dopamine uptake involved in synaptic transmission"/>
    <property type="evidence" value="ECO:0007669"/>
    <property type="project" value="TreeGrafter"/>
</dbReference>
<evidence type="ECO:0000256" key="11">
    <source>
        <dbReference type="ARBA" id="ARBA00023157"/>
    </source>
</evidence>
<dbReference type="SUPFAM" id="SSF161070">
    <property type="entry name" value="SNF-like"/>
    <property type="match status" value="1"/>
</dbReference>
<feature type="binding site" evidence="13">
    <location>
        <position position="458"/>
    </location>
    <ligand>
        <name>Na(+)</name>
        <dbReference type="ChEBI" id="CHEBI:29101"/>
        <label>1</label>
    </ligand>
</feature>
<feature type="binding site" evidence="13">
    <location>
        <position position="105"/>
    </location>
    <ligand>
        <name>Na(+)</name>
        <dbReference type="ChEBI" id="CHEBI:29101"/>
        <label>1</label>
    </ligand>
</feature>
<feature type="transmembrane region" description="Helical" evidence="17">
    <location>
        <begin position="354"/>
        <end position="375"/>
    </location>
</feature>
<dbReference type="OrthoDB" id="6581954at2759"/>
<gene>
    <name evidence="18" type="ORF">OXX778_LOCUS4001</name>
</gene>
<proteinExistence type="inferred from homology"/>
<keyword evidence="4 15" id="KW-0812">Transmembrane</keyword>
<feature type="transmembrane region" description="Helical" evidence="17">
    <location>
        <begin position="168"/>
        <end position="196"/>
    </location>
</feature>
<evidence type="ECO:0000256" key="13">
    <source>
        <dbReference type="PIRSR" id="PIRSR600175-1"/>
    </source>
</evidence>
<dbReference type="GO" id="GO:0042734">
    <property type="term" value="C:presynaptic membrane"/>
    <property type="evidence" value="ECO:0007669"/>
    <property type="project" value="TreeGrafter"/>
</dbReference>
<dbReference type="Proteomes" id="UP000663879">
    <property type="component" value="Unassembled WGS sequence"/>
</dbReference>
<keyword evidence="8 17" id="KW-1133">Transmembrane helix</keyword>
<feature type="transmembrane region" description="Helical" evidence="17">
    <location>
        <begin position="273"/>
        <end position="293"/>
    </location>
</feature>
<comment type="subcellular location">
    <subcellularLocation>
        <location evidence="1">Cell membrane</location>
        <topology evidence="1">Multi-pass membrane protein</topology>
    </subcellularLocation>
</comment>
<feature type="transmembrane region" description="Helical" evidence="17">
    <location>
        <begin position="449"/>
        <end position="475"/>
    </location>
</feature>
<comment type="caution">
    <text evidence="18">The sequence shown here is derived from an EMBL/GenBank/DDBJ whole genome shotgun (WGS) entry which is preliminary data.</text>
</comment>
<evidence type="ECO:0000256" key="1">
    <source>
        <dbReference type="ARBA" id="ARBA00004651"/>
    </source>
</evidence>